<protein>
    <submittedName>
        <fullName evidence="1">Uncharacterized protein</fullName>
    </submittedName>
</protein>
<reference evidence="1" key="2">
    <citation type="journal article" date="2015" name="Fish Shellfish Immunol.">
        <title>Early steps in the European eel (Anguilla anguilla)-Vibrio vulnificus interaction in the gills: Role of the RtxA13 toxin.</title>
        <authorList>
            <person name="Callol A."/>
            <person name="Pajuelo D."/>
            <person name="Ebbesson L."/>
            <person name="Teles M."/>
            <person name="MacKenzie S."/>
            <person name="Amaro C."/>
        </authorList>
    </citation>
    <scope>NUCLEOTIDE SEQUENCE</scope>
</reference>
<name>A0A0E9UJ43_ANGAN</name>
<reference evidence="1" key="1">
    <citation type="submission" date="2014-11" db="EMBL/GenBank/DDBJ databases">
        <authorList>
            <person name="Amaro Gonzalez C."/>
        </authorList>
    </citation>
    <scope>NUCLEOTIDE SEQUENCE</scope>
</reference>
<dbReference type="AlphaFoldDB" id="A0A0E9UJ43"/>
<accession>A0A0E9UJ43</accession>
<evidence type="ECO:0000313" key="1">
    <source>
        <dbReference type="EMBL" id="JAH65884.1"/>
    </source>
</evidence>
<organism evidence="1">
    <name type="scientific">Anguilla anguilla</name>
    <name type="common">European freshwater eel</name>
    <name type="synonym">Muraena anguilla</name>
    <dbReference type="NCBI Taxonomy" id="7936"/>
    <lineage>
        <taxon>Eukaryota</taxon>
        <taxon>Metazoa</taxon>
        <taxon>Chordata</taxon>
        <taxon>Craniata</taxon>
        <taxon>Vertebrata</taxon>
        <taxon>Euteleostomi</taxon>
        <taxon>Actinopterygii</taxon>
        <taxon>Neopterygii</taxon>
        <taxon>Teleostei</taxon>
        <taxon>Anguilliformes</taxon>
        <taxon>Anguillidae</taxon>
        <taxon>Anguilla</taxon>
    </lineage>
</organism>
<sequence length="59" mass="6704">MSDLFLKTFTKFTSQHVSGHVLYREAPKIIPSPSFQVLQLPCSWHGQHSSYPRGKIADC</sequence>
<dbReference type="EMBL" id="GBXM01042693">
    <property type="protein sequence ID" value="JAH65884.1"/>
    <property type="molecule type" value="Transcribed_RNA"/>
</dbReference>
<proteinExistence type="predicted"/>